<feature type="domain" description="Glucosamine/galactosamine-6-phosphate isomerase" evidence="8">
    <location>
        <begin position="8"/>
        <end position="217"/>
    </location>
</feature>
<dbReference type="EC" id="3.1.1.31" evidence="5 7"/>
<evidence type="ECO:0000256" key="2">
    <source>
        <dbReference type="ARBA" id="ARBA00002681"/>
    </source>
</evidence>
<dbReference type="OrthoDB" id="9810967at2"/>
<dbReference type="NCBIfam" id="TIGR01198">
    <property type="entry name" value="pgl"/>
    <property type="match status" value="1"/>
</dbReference>
<evidence type="ECO:0000256" key="1">
    <source>
        <dbReference type="ARBA" id="ARBA00000832"/>
    </source>
</evidence>
<dbReference type="GO" id="GO:0005975">
    <property type="term" value="P:carbohydrate metabolic process"/>
    <property type="evidence" value="ECO:0007669"/>
    <property type="project" value="UniProtKB-UniRule"/>
</dbReference>
<name>A0A327JII1_9HYPH</name>
<evidence type="ECO:0000256" key="4">
    <source>
        <dbReference type="ARBA" id="ARBA00010662"/>
    </source>
</evidence>
<dbReference type="PANTHER" id="PTHR11054:SF0">
    <property type="entry name" value="6-PHOSPHOGLUCONOLACTONASE"/>
    <property type="match status" value="1"/>
</dbReference>
<dbReference type="InterPro" id="IPR037171">
    <property type="entry name" value="NagB/RpiA_transferase-like"/>
</dbReference>
<dbReference type="CDD" id="cd01400">
    <property type="entry name" value="6PGL"/>
    <property type="match status" value="1"/>
</dbReference>
<dbReference type="EMBL" id="NPEV01000041">
    <property type="protein sequence ID" value="RAI25811.1"/>
    <property type="molecule type" value="Genomic_DNA"/>
</dbReference>
<comment type="function">
    <text evidence="2 7">Hydrolysis of 6-phosphogluconolactone to 6-phosphogluconate.</text>
</comment>
<keyword evidence="7" id="KW-0378">Hydrolase</keyword>
<reference evidence="9 10" key="1">
    <citation type="submission" date="2017-07" db="EMBL/GenBank/DDBJ databases">
        <title>Draft Genome Sequences of Select Purple Nonsulfur Bacteria.</title>
        <authorList>
            <person name="Lasarre B."/>
            <person name="Mckinlay J.B."/>
        </authorList>
    </citation>
    <scope>NUCLEOTIDE SEQUENCE [LARGE SCALE GENOMIC DNA]</scope>
    <source>
        <strain evidence="9 10">DSM 11290</strain>
    </source>
</reference>
<dbReference type="InterPro" id="IPR006148">
    <property type="entry name" value="Glc/Gal-6P_isomerase"/>
</dbReference>
<sequence>MRVVPYPDRAAEMAGLAETVARELAAALEDKGRASLAVPGGTTPGPFLTALSGVDLDWARIDVMLTDERFVPPTSERSNTRLLKETLFRDRAACAALVPLFADVETPEAAVAELSSDVSAALPLDVCVLGMGADMHTASLFPGADRLKEALDPETDAILMSMRADGAGEPRITLTVRVLRAAANLHVLIAGEEKKHALERAMAGTDWSEAPVRAVLSAPTSVTVHYAD</sequence>
<dbReference type="Proteomes" id="UP000249299">
    <property type="component" value="Unassembled WGS sequence"/>
</dbReference>
<keyword evidence="10" id="KW-1185">Reference proteome</keyword>
<evidence type="ECO:0000259" key="8">
    <source>
        <dbReference type="Pfam" id="PF01182"/>
    </source>
</evidence>
<protein>
    <recommendedName>
        <fullName evidence="6 7">6-phosphogluconolactonase</fullName>
        <shortName evidence="7">6PGL</shortName>
        <ecNumber evidence="5 7">3.1.1.31</ecNumber>
    </recommendedName>
</protein>
<comment type="caution">
    <text evidence="9">The sequence shown here is derived from an EMBL/GenBank/DDBJ whole genome shotgun (WGS) entry which is preliminary data.</text>
</comment>
<comment type="catalytic activity">
    <reaction evidence="1 7">
        <text>6-phospho-D-glucono-1,5-lactone + H2O = 6-phospho-D-gluconate + H(+)</text>
        <dbReference type="Rhea" id="RHEA:12556"/>
        <dbReference type="ChEBI" id="CHEBI:15377"/>
        <dbReference type="ChEBI" id="CHEBI:15378"/>
        <dbReference type="ChEBI" id="CHEBI:57955"/>
        <dbReference type="ChEBI" id="CHEBI:58759"/>
        <dbReference type="EC" id="3.1.1.31"/>
    </reaction>
</comment>
<proteinExistence type="inferred from homology"/>
<dbReference type="GO" id="GO:0006098">
    <property type="term" value="P:pentose-phosphate shunt"/>
    <property type="evidence" value="ECO:0007669"/>
    <property type="project" value="UniProtKB-UniPathway"/>
</dbReference>
<evidence type="ECO:0000256" key="3">
    <source>
        <dbReference type="ARBA" id="ARBA00004961"/>
    </source>
</evidence>
<evidence type="ECO:0000256" key="7">
    <source>
        <dbReference type="RuleBase" id="RU365095"/>
    </source>
</evidence>
<dbReference type="UniPathway" id="UPA00115">
    <property type="reaction ID" value="UER00409"/>
</dbReference>
<comment type="pathway">
    <text evidence="3 7">Carbohydrate degradation; pentose phosphate pathway; D-ribulose 5-phosphate from D-glucose 6-phosphate (oxidative stage): step 2/3.</text>
</comment>
<gene>
    <name evidence="7 9" type="primary">pgl</name>
    <name evidence="9" type="ORF">CH339_16975</name>
</gene>
<evidence type="ECO:0000313" key="10">
    <source>
        <dbReference type="Proteomes" id="UP000249299"/>
    </source>
</evidence>
<comment type="similarity">
    <text evidence="4 7">Belongs to the glucosamine/galactosamine-6-phosphate isomerase family. 6-phosphogluconolactonase subfamily.</text>
</comment>
<dbReference type="SUPFAM" id="SSF100950">
    <property type="entry name" value="NagB/RpiA/CoA transferase-like"/>
    <property type="match status" value="1"/>
</dbReference>
<dbReference type="InterPro" id="IPR039104">
    <property type="entry name" value="6PGL"/>
</dbReference>
<dbReference type="AlphaFoldDB" id="A0A327JII1"/>
<evidence type="ECO:0000313" key="9">
    <source>
        <dbReference type="EMBL" id="RAI25811.1"/>
    </source>
</evidence>
<accession>A0A327JII1</accession>
<dbReference type="InterPro" id="IPR005900">
    <property type="entry name" value="6-phosphogluconolactonase_DevB"/>
</dbReference>
<evidence type="ECO:0000256" key="6">
    <source>
        <dbReference type="ARBA" id="ARBA00020337"/>
    </source>
</evidence>
<dbReference type="Gene3D" id="3.40.50.1360">
    <property type="match status" value="1"/>
</dbReference>
<dbReference type="Pfam" id="PF01182">
    <property type="entry name" value="Glucosamine_iso"/>
    <property type="match status" value="1"/>
</dbReference>
<organism evidence="9 10">
    <name type="scientific">Rhodobium orientis</name>
    <dbReference type="NCBI Taxonomy" id="34017"/>
    <lineage>
        <taxon>Bacteria</taxon>
        <taxon>Pseudomonadati</taxon>
        <taxon>Pseudomonadota</taxon>
        <taxon>Alphaproteobacteria</taxon>
        <taxon>Hyphomicrobiales</taxon>
        <taxon>Rhodobiaceae</taxon>
        <taxon>Rhodobium</taxon>
    </lineage>
</organism>
<dbReference type="PANTHER" id="PTHR11054">
    <property type="entry name" value="6-PHOSPHOGLUCONOLACTONASE"/>
    <property type="match status" value="1"/>
</dbReference>
<evidence type="ECO:0000256" key="5">
    <source>
        <dbReference type="ARBA" id="ARBA00013198"/>
    </source>
</evidence>
<dbReference type="GO" id="GO:0017057">
    <property type="term" value="F:6-phosphogluconolactonase activity"/>
    <property type="evidence" value="ECO:0007669"/>
    <property type="project" value="UniProtKB-UniRule"/>
</dbReference>